<accession>A0A1F6GFK3</accession>
<evidence type="ECO:0000313" key="3">
    <source>
        <dbReference type="Proteomes" id="UP000178449"/>
    </source>
</evidence>
<dbReference type="PANTHER" id="PTHR35812:SF1">
    <property type="entry name" value="LIPOPROTEIN"/>
    <property type="match status" value="1"/>
</dbReference>
<sequence>MPQGRAGSMKQTWVVWGLWLVLGWVQVAWAADPYMDHGDSTVTDVSTGLMWQQTEGGAMTWGSALAYCEGLTLAGYTDWRLPNRNEAESLIDFTRATAPTINITYFPNAVSSPYWTSTSLKTSAVNAWRANFTSGTIDAFGKTNSFYVRCVR</sequence>
<dbReference type="Pfam" id="PF07603">
    <property type="entry name" value="Lcl_C"/>
    <property type="match status" value="1"/>
</dbReference>
<evidence type="ECO:0000259" key="1">
    <source>
        <dbReference type="Pfam" id="PF07603"/>
    </source>
</evidence>
<dbReference type="AlphaFoldDB" id="A0A1F6GFK3"/>
<dbReference type="EMBL" id="MFNE01000008">
    <property type="protein sequence ID" value="OGG96887.1"/>
    <property type="molecule type" value="Genomic_DNA"/>
</dbReference>
<organism evidence="2 3">
    <name type="scientific">Candidatus Lambdaproteobacteria bacterium RIFOXYD2_FULL_50_16</name>
    <dbReference type="NCBI Taxonomy" id="1817772"/>
    <lineage>
        <taxon>Bacteria</taxon>
        <taxon>Pseudomonadati</taxon>
        <taxon>Pseudomonadota</taxon>
        <taxon>Candidatus Lambdaproteobacteria</taxon>
    </lineage>
</organism>
<dbReference type="PANTHER" id="PTHR35812">
    <property type="entry name" value="LIPOPROTEIN"/>
    <property type="match status" value="1"/>
</dbReference>
<proteinExistence type="predicted"/>
<name>A0A1F6GFK3_9PROT</name>
<dbReference type="STRING" id="1817772.A2527_00425"/>
<gene>
    <name evidence="2" type="ORF">A2527_00425</name>
</gene>
<comment type="caution">
    <text evidence="2">The sequence shown here is derived from an EMBL/GenBank/DDBJ whole genome shotgun (WGS) entry which is preliminary data.</text>
</comment>
<reference evidence="2 3" key="1">
    <citation type="journal article" date="2016" name="Nat. Commun.">
        <title>Thousands of microbial genomes shed light on interconnected biogeochemical processes in an aquifer system.</title>
        <authorList>
            <person name="Anantharaman K."/>
            <person name="Brown C.T."/>
            <person name="Hug L.A."/>
            <person name="Sharon I."/>
            <person name="Castelle C.J."/>
            <person name="Probst A.J."/>
            <person name="Thomas B.C."/>
            <person name="Singh A."/>
            <person name="Wilkins M.J."/>
            <person name="Karaoz U."/>
            <person name="Brodie E.L."/>
            <person name="Williams K.H."/>
            <person name="Hubbard S.S."/>
            <person name="Banfield J.F."/>
        </authorList>
    </citation>
    <scope>NUCLEOTIDE SEQUENCE [LARGE SCALE GENOMIC DNA]</scope>
</reference>
<feature type="domain" description="Lcl C-terminal" evidence="1">
    <location>
        <begin position="41"/>
        <end position="152"/>
    </location>
</feature>
<dbReference type="InterPro" id="IPR011460">
    <property type="entry name" value="Lcl_C"/>
</dbReference>
<evidence type="ECO:0000313" key="2">
    <source>
        <dbReference type="EMBL" id="OGG96887.1"/>
    </source>
</evidence>
<protein>
    <recommendedName>
        <fullName evidence="1">Lcl C-terminal domain-containing protein</fullName>
    </recommendedName>
</protein>
<dbReference type="Proteomes" id="UP000178449">
    <property type="component" value="Unassembled WGS sequence"/>
</dbReference>